<keyword evidence="4" id="KW-0496">Mitochondrion</keyword>
<comment type="subcellular location">
    <subcellularLocation>
        <location evidence="1">Mitochondrion</location>
    </subcellularLocation>
</comment>
<keyword evidence="10" id="KW-1185">Reference proteome</keyword>
<evidence type="ECO:0000256" key="7">
    <source>
        <dbReference type="ARBA" id="ARBA00035399"/>
    </source>
</evidence>
<feature type="compositionally biased region" description="Acidic residues" evidence="8">
    <location>
        <begin position="246"/>
        <end position="259"/>
    </location>
</feature>
<protein>
    <recommendedName>
        <fullName evidence="6">Large ribosomal subunit protein uL29m</fullName>
    </recommendedName>
    <alternativeName>
        <fullName evidence="7">54S ribosomal protein L4, mitochondrial</fullName>
    </alternativeName>
</protein>
<evidence type="ECO:0000256" key="3">
    <source>
        <dbReference type="ARBA" id="ARBA00022980"/>
    </source>
</evidence>
<sequence length="298" mass="32877">MAPSGVIRPSMGAVIESCRAAQLGGAPLRLATRAPTAARPSHLTSQRAAAISTTASLLKRHKYEGARKTRDNNKHRGESAVRRTGPRWRSSVDSEPLPKPVPRDEVPPVETDPNHGLWDFFFDRKTVAQPPAADAAHGRAWMVEELRHKSWDDLHRLWWVCVKERNRIATATWERNKSKLGYGDVEATDRDRQVRLTMRGIKHTLTERFNAWEDARKLAEADPEINLSGAGNGTIYTPAEYLEEETFDETEALAAEESEEKTATEAEPAAASKATATATLDPAELPASSKSEGAAPRL</sequence>
<keyword evidence="5" id="KW-0687">Ribonucleoprotein</keyword>
<dbReference type="Proteomes" id="UP001270362">
    <property type="component" value="Unassembled WGS sequence"/>
</dbReference>
<evidence type="ECO:0000256" key="5">
    <source>
        <dbReference type="ARBA" id="ARBA00023274"/>
    </source>
</evidence>
<reference evidence="9" key="1">
    <citation type="journal article" date="2023" name="Mol. Phylogenet. Evol.">
        <title>Genome-scale phylogeny and comparative genomics of the fungal order Sordariales.</title>
        <authorList>
            <person name="Hensen N."/>
            <person name="Bonometti L."/>
            <person name="Westerberg I."/>
            <person name="Brannstrom I.O."/>
            <person name="Guillou S."/>
            <person name="Cros-Aarteil S."/>
            <person name="Calhoun S."/>
            <person name="Haridas S."/>
            <person name="Kuo A."/>
            <person name="Mondo S."/>
            <person name="Pangilinan J."/>
            <person name="Riley R."/>
            <person name="LaButti K."/>
            <person name="Andreopoulos B."/>
            <person name="Lipzen A."/>
            <person name="Chen C."/>
            <person name="Yan M."/>
            <person name="Daum C."/>
            <person name="Ng V."/>
            <person name="Clum A."/>
            <person name="Steindorff A."/>
            <person name="Ohm R.A."/>
            <person name="Martin F."/>
            <person name="Silar P."/>
            <person name="Natvig D.O."/>
            <person name="Lalanne C."/>
            <person name="Gautier V."/>
            <person name="Ament-Velasquez S.L."/>
            <person name="Kruys A."/>
            <person name="Hutchinson M.I."/>
            <person name="Powell A.J."/>
            <person name="Barry K."/>
            <person name="Miller A.N."/>
            <person name="Grigoriev I.V."/>
            <person name="Debuchy R."/>
            <person name="Gladieux P."/>
            <person name="Hiltunen Thoren M."/>
            <person name="Johannesson H."/>
        </authorList>
    </citation>
    <scope>NUCLEOTIDE SEQUENCE</scope>
    <source>
        <strain evidence="9">CBS 314.62</strain>
    </source>
</reference>
<name>A0AAE1CC56_9PEZI</name>
<evidence type="ECO:0000313" key="10">
    <source>
        <dbReference type="Proteomes" id="UP001270362"/>
    </source>
</evidence>
<dbReference type="GO" id="GO:0032543">
    <property type="term" value="P:mitochondrial translation"/>
    <property type="evidence" value="ECO:0007669"/>
    <property type="project" value="TreeGrafter"/>
</dbReference>
<evidence type="ECO:0000256" key="2">
    <source>
        <dbReference type="ARBA" id="ARBA00009254"/>
    </source>
</evidence>
<dbReference type="PANTHER" id="PTHR21183">
    <property type="entry name" value="RIBOSOMAL PROTEIN L47, MITOCHONDRIAL-RELATED"/>
    <property type="match status" value="1"/>
</dbReference>
<dbReference type="GO" id="GO:0003735">
    <property type="term" value="F:structural constituent of ribosome"/>
    <property type="evidence" value="ECO:0007669"/>
    <property type="project" value="InterPro"/>
</dbReference>
<keyword evidence="3 9" id="KW-0689">Ribosomal protein</keyword>
<proteinExistence type="inferred from homology"/>
<comment type="caution">
    <text evidence="9">The sequence shown here is derived from an EMBL/GenBank/DDBJ whole genome shotgun (WGS) entry which is preliminary data.</text>
</comment>
<feature type="region of interest" description="Disordered" evidence="8">
    <location>
        <begin position="63"/>
        <end position="110"/>
    </location>
</feature>
<dbReference type="InterPro" id="IPR010729">
    <property type="entry name" value="Ribosomal_uL29_mit"/>
</dbReference>
<evidence type="ECO:0000256" key="4">
    <source>
        <dbReference type="ARBA" id="ARBA00023128"/>
    </source>
</evidence>
<gene>
    <name evidence="9" type="ORF">B0T22DRAFT_479399</name>
</gene>
<evidence type="ECO:0000256" key="1">
    <source>
        <dbReference type="ARBA" id="ARBA00004173"/>
    </source>
</evidence>
<feature type="region of interest" description="Disordered" evidence="8">
    <location>
        <begin position="246"/>
        <end position="298"/>
    </location>
</feature>
<feature type="compositionally biased region" description="Low complexity" evidence="8">
    <location>
        <begin position="265"/>
        <end position="280"/>
    </location>
</feature>
<dbReference type="GO" id="GO:0005762">
    <property type="term" value="C:mitochondrial large ribosomal subunit"/>
    <property type="evidence" value="ECO:0007669"/>
    <property type="project" value="TreeGrafter"/>
</dbReference>
<comment type="similarity">
    <text evidence="2">Belongs to the universal ribosomal protein uL29 family.</text>
</comment>
<organism evidence="9 10">
    <name type="scientific">Podospora appendiculata</name>
    <dbReference type="NCBI Taxonomy" id="314037"/>
    <lineage>
        <taxon>Eukaryota</taxon>
        <taxon>Fungi</taxon>
        <taxon>Dikarya</taxon>
        <taxon>Ascomycota</taxon>
        <taxon>Pezizomycotina</taxon>
        <taxon>Sordariomycetes</taxon>
        <taxon>Sordariomycetidae</taxon>
        <taxon>Sordariales</taxon>
        <taxon>Podosporaceae</taxon>
        <taxon>Podospora</taxon>
    </lineage>
</organism>
<reference evidence="9" key="2">
    <citation type="submission" date="2023-06" db="EMBL/GenBank/DDBJ databases">
        <authorList>
            <consortium name="Lawrence Berkeley National Laboratory"/>
            <person name="Haridas S."/>
            <person name="Hensen N."/>
            <person name="Bonometti L."/>
            <person name="Westerberg I."/>
            <person name="Brannstrom I.O."/>
            <person name="Guillou S."/>
            <person name="Cros-Aarteil S."/>
            <person name="Calhoun S."/>
            <person name="Kuo A."/>
            <person name="Mondo S."/>
            <person name="Pangilinan J."/>
            <person name="Riley R."/>
            <person name="Labutti K."/>
            <person name="Andreopoulos B."/>
            <person name="Lipzen A."/>
            <person name="Chen C."/>
            <person name="Yanf M."/>
            <person name="Daum C."/>
            <person name="Ng V."/>
            <person name="Clum A."/>
            <person name="Steindorff A."/>
            <person name="Ohm R."/>
            <person name="Martin F."/>
            <person name="Silar P."/>
            <person name="Natvig D."/>
            <person name="Lalanne C."/>
            <person name="Gautier V."/>
            <person name="Ament-Velasquez S.L."/>
            <person name="Kruys A."/>
            <person name="Hutchinson M.I."/>
            <person name="Powell A.J."/>
            <person name="Barry K."/>
            <person name="Miller A.N."/>
            <person name="Grigoriev I.V."/>
            <person name="Debuchy R."/>
            <person name="Gladieux P."/>
            <person name="Thoren M.H."/>
            <person name="Johannesson H."/>
        </authorList>
    </citation>
    <scope>NUCLEOTIDE SEQUENCE</scope>
    <source>
        <strain evidence="9">CBS 314.62</strain>
    </source>
</reference>
<evidence type="ECO:0000256" key="8">
    <source>
        <dbReference type="SAM" id="MobiDB-lite"/>
    </source>
</evidence>
<evidence type="ECO:0000313" key="9">
    <source>
        <dbReference type="EMBL" id="KAK3688126.1"/>
    </source>
</evidence>
<dbReference type="EMBL" id="JAULSO010000002">
    <property type="protein sequence ID" value="KAK3688126.1"/>
    <property type="molecule type" value="Genomic_DNA"/>
</dbReference>
<dbReference type="Gene3D" id="6.10.330.20">
    <property type="match status" value="1"/>
</dbReference>
<dbReference type="InterPro" id="IPR038340">
    <property type="entry name" value="MRP-L47_sf"/>
</dbReference>
<dbReference type="PANTHER" id="PTHR21183:SF18">
    <property type="entry name" value="LARGE RIBOSOMAL SUBUNIT PROTEIN UL29M"/>
    <property type="match status" value="1"/>
</dbReference>
<dbReference type="AlphaFoldDB" id="A0AAE1CC56"/>
<feature type="compositionally biased region" description="Basic and acidic residues" evidence="8">
    <location>
        <begin position="63"/>
        <end position="81"/>
    </location>
</feature>
<evidence type="ECO:0000256" key="6">
    <source>
        <dbReference type="ARBA" id="ARBA00035289"/>
    </source>
</evidence>
<dbReference type="Pfam" id="PF06984">
    <property type="entry name" value="MRP-L47"/>
    <property type="match status" value="1"/>
</dbReference>
<accession>A0AAE1CC56</accession>